<gene>
    <name evidence="1" type="ORF">Prudu_014386</name>
</gene>
<organism evidence="1">
    <name type="scientific">Prunus dulcis</name>
    <name type="common">Almond</name>
    <name type="synonym">Amygdalus dulcis</name>
    <dbReference type="NCBI Taxonomy" id="3755"/>
    <lineage>
        <taxon>Eukaryota</taxon>
        <taxon>Viridiplantae</taxon>
        <taxon>Streptophyta</taxon>
        <taxon>Embryophyta</taxon>
        <taxon>Tracheophyta</taxon>
        <taxon>Spermatophyta</taxon>
        <taxon>Magnoliopsida</taxon>
        <taxon>eudicotyledons</taxon>
        <taxon>Gunneridae</taxon>
        <taxon>Pentapetalae</taxon>
        <taxon>rosids</taxon>
        <taxon>fabids</taxon>
        <taxon>Rosales</taxon>
        <taxon>Rosaceae</taxon>
        <taxon>Amygdaloideae</taxon>
        <taxon>Amygdaleae</taxon>
        <taxon>Prunus</taxon>
    </lineage>
</organism>
<dbReference type="AlphaFoldDB" id="A0A4Y1RGU4"/>
<dbReference type="EMBL" id="AP019301">
    <property type="protein sequence ID" value="BBH03492.1"/>
    <property type="molecule type" value="Genomic_DNA"/>
</dbReference>
<sequence length="109" mass="12563">NFNNRHAGLFDRHTNDVSFKKRKHCFQLVYFASAKLCSNFQSFCSDLPIFLVHLYEFENPDFEHVGAFQFQFVFDGGAARDLHVHVLEDAVPGRPRAENWVPGIFLEGS</sequence>
<accession>A0A4Y1RGU4</accession>
<proteinExistence type="predicted"/>
<name>A0A4Y1RGU4_PRUDU</name>
<evidence type="ECO:0000313" key="1">
    <source>
        <dbReference type="EMBL" id="BBH03492.1"/>
    </source>
</evidence>
<protein>
    <submittedName>
        <fullName evidence="1">Uncharacterized protein</fullName>
    </submittedName>
</protein>
<reference evidence="1" key="1">
    <citation type="journal article" date="2019" name="Science">
        <title>Mutation of a bHLH transcription factor allowed almond domestication.</title>
        <authorList>
            <person name="Sanchez-Perez R."/>
            <person name="Pavan S."/>
            <person name="Mazzeo R."/>
            <person name="Moldovan C."/>
            <person name="Aiese Cigliano R."/>
            <person name="Del Cueto J."/>
            <person name="Ricciardi F."/>
            <person name="Lotti C."/>
            <person name="Ricciardi L."/>
            <person name="Dicenta F."/>
            <person name="Lopez-Marques R.L."/>
            <person name="Lindberg Moller B."/>
        </authorList>
    </citation>
    <scope>NUCLEOTIDE SEQUENCE</scope>
</reference>
<feature type="non-terminal residue" evidence="1">
    <location>
        <position position="1"/>
    </location>
</feature>